<reference evidence="5" key="1">
    <citation type="thesis" date="2020" institute="ProQuest LLC" country="789 East Eisenhower Parkway, Ann Arbor, MI, USA">
        <title>Comparative Genomics and Chromosome Evolution.</title>
        <authorList>
            <person name="Mudd A.B."/>
        </authorList>
    </citation>
    <scope>NUCLEOTIDE SEQUENCE</scope>
    <source>
        <strain evidence="5">1538</strain>
        <tissue evidence="5">Blood</tissue>
    </source>
</reference>
<feature type="compositionally biased region" description="Basic and acidic residues" evidence="3">
    <location>
        <begin position="62"/>
        <end position="86"/>
    </location>
</feature>
<accession>A0AAV2ZZV2</accession>
<evidence type="ECO:0000256" key="2">
    <source>
        <dbReference type="ARBA" id="ARBA00016161"/>
    </source>
</evidence>
<organism evidence="5 6">
    <name type="scientific">Pyxicephalus adspersus</name>
    <name type="common">African bullfrog</name>
    <dbReference type="NCBI Taxonomy" id="30357"/>
    <lineage>
        <taxon>Eukaryota</taxon>
        <taxon>Metazoa</taxon>
        <taxon>Chordata</taxon>
        <taxon>Craniata</taxon>
        <taxon>Vertebrata</taxon>
        <taxon>Euteleostomi</taxon>
        <taxon>Amphibia</taxon>
        <taxon>Batrachia</taxon>
        <taxon>Anura</taxon>
        <taxon>Neobatrachia</taxon>
        <taxon>Ranoidea</taxon>
        <taxon>Pyxicephalidae</taxon>
        <taxon>Pyxicephalinae</taxon>
        <taxon>Pyxicephalus</taxon>
    </lineage>
</organism>
<dbReference type="InterPro" id="IPR028124">
    <property type="entry name" value="SMAP_dom"/>
</dbReference>
<proteinExistence type="inferred from homology"/>
<dbReference type="Pfam" id="PF15477">
    <property type="entry name" value="SMAP"/>
    <property type="match status" value="1"/>
</dbReference>
<comment type="caution">
    <text evidence="5">The sequence shown here is derived from an EMBL/GenBank/DDBJ whole genome shotgun (WGS) entry which is preliminary data.</text>
</comment>
<feature type="compositionally biased region" description="Polar residues" evidence="3">
    <location>
        <begin position="87"/>
        <end position="98"/>
    </location>
</feature>
<evidence type="ECO:0000259" key="4">
    <source>
        <dbReference type="Pfam" id="PF15477"/>
    </source>
</evidence>
<evidence type="ECO:0000313" key="5">
    <source>
        <dbReference type="EMBL" id="DBA17687.1"/>
    </source>
</evidence>
<evidence type="ECO:0000313" key="6">
    <source>
        <dbReference type="Proteomes" id="UP001181693"/>
    </source>
</evidence>
<feature type="region of interest" description="Disordered" evidence="3">
    <location>
        <begin position="1"/>
        <end position="185"/>
    </location>
</feature>
<sequence>MSKKEKDGARGKKRVATGPREEEEEGGSSSWEAADLGNEERKQKFLRLMGAGKKEHKGRLVIGDHKSTSHFRSGDEDQKMNDELEHQYQQSMDSTVSGRNRRHCGLGFSEPSSSEENPPAPPPPPEEPSDEQLDSRSKDKVKDRKKTSSADAKTASKVPSDKNGATERKASKCNFKMQFVKSSGS</sequence>
<keyword evidence="6" id="KW-1185">Reference proteome</keyword>
<evidence type="ECO:0000256" key="3">
    <source>
        <dbReference type="SAM" id="MobiDB-lite"/>
    </source>
</evidence>
<dbReference type="AlphaFoldDB" id="A0AAV2ZZV2"/>
<dbReference type="Proteomes" id="UP001181693">
    <property type="component" value="Unassembled WGS sequence"/>
</dbReference>
<name>A0AAV2ZZV2_PYXAD</name>
<feature type="domain" description="Small acidic protein-like" evidence="4">
    <location>
        <begin position="31"/>
        <end position="107"/>
    </location>
</feature>
<feature type="compositionally biased region" description="Basic and acidic residues" evidence="3">
    <location>
        <begin position="1"/>
        <end position="10"/>
    </location>
</feature>
<evidence type="ECO:0000256" key="1">
    <source>
        <dbReference type="ARBA" id="ARBA00006502"/>
    </source>
</evidence>
<gene>
    <name evidence="5" type="ORF">GDO54_003098</name>
</gene>
<dbReference type="PANTHER" id="PTHR22175:SF0">
    <property type="entry name" value="SMALL ACIDIC PROTEIN"/>
    <property type="match status" value="1"/>
</dbReference>
<dbReference type="InterPro" id="IPR026714">
    <property type="entry name" value="SMAP"/>
</dbReference>
<comment type="similarity">
    <text evidence="1">Belongs to the SMAP family.</text>
</comment>
<dbReference type="PANTHER" id="PTHR22175">
    <property type="entry name" value="SMALL ACIDIC PROTEIN-RELATED"/>
    <property type="match status" value="1"/>
</dbReference>
<dbReference type="EMBL" id="DYDO01000010">
    <property type="protein sequence ID" value="DBA17687.1"/>
    <property type="molecule type" value="Genomic_DNA"/>
</dbReference>
<feature type="compositionally biased region" description="Basic and acidic residues" evidence="3">
    <location>
        <begin position="133"/>
        <end position="148"/>
    </location>
</feature>
<protein>
    <recommendedName>
        <fullName evidence="2">Small acidic protein</fullName>
    </recommendedName>
</protein>